<dbReference type="InterPro" id="IPR017220">
    <property type="entry name" value="Sulphite_reductase_assimil"/>
</dbReference>
<evidence type="ECO:0000256" key="2">
    <source>
        <dbReference type="ARBA" id="ARBA00022617"/>
    </source>
</evidence>
<keyword evidence="6" id="KW-0411">Iron-sulfur</keyword>
<dbReference type="InterPro" id="IPR006067">
    <property type="entry name" value="NO2/SO3_Rdtase_4Fe4S_dom"/>
</dbReference>
<dbReference type="EMBL" id="BSDR01000001">
    <property type="protein sequence ID" value="GLI32901.1"/>
    <property type="molecule type" value="Genomic_DNA"/>
</dbReference>
<feature type="domain" description="Nitrite/sulphite reductase 4Fe-4S" evidence="7">
    <location>
        <begin position="88"/>
        <end position="216"/>
    </location>
</feature>
<evidence type="ECO:0000256" key="4">
    <source>
        <dbReference type="ARBA" id="ARBA00023002"/>
    </source>
</evidence>
<dbReference type="InterPro" id="IPR052034">
    <property type="entry name" value="NasD-like"/>
</dbReference>
<dbReference type="SUPFAM" id="SSF56014">
    <property type="entry name" value="Nitrite and sulphite reductase 4Fe-4S domain-like"/>
    <property type="match status" value="1"/>
</dbReference>
<evidence type="ECO:0000313" key="10">
    <source>
        <dbReference type="Proteomes" id="UP001144372"/>
    </source>
</evidence>
<keyword evidence="3" id="KW-0479">Metal-binding</keyword>
<feature type="domain" description="Nitrite/Sulfite reductase ferredoxin-like" evidence="8">
    <location>
        <begin position="10"/>
        <end position="74"/>
    </location>
</feature>
<evidence type="ECO:0000256" key="1">
    <source>
        <dbReference type="ARBA" id="ARBA00022485"/>
    </source>
</evidence>
<proteinExistence type="predicted"/>
<dbReference type="SUPFAM" id="SSF55124">
    <property type="entry name" value="Nitrite/Sulfite reductase N-terminal domain-like"/>
    <property type="match status" value="1"/>
</dbReference>
<dbReference type="GO" id="GO:0016491">
    <property type="term" value="F:oxidoreductase activity"/>
    <property type="evidence" value="ECO:0007669"/>
    <property type="project" value="UniProtKB-KW"/>
</dbReference>
<sequence length="217" mass="23573">MAETPKGAILQRDKTTYAIVPRTPVGLVSPEILENISKVVRKYEIPIIKITSGQRMALVGLKADQVDAVWKDLQMDVGKATELCVHYAQACPGTAVCKFGVQDSLGLGLELEKMYEGIDLPAKVKFGVSGCPLCCGESYVRDIGVVGKKGGWTLIMGGNSGGRPRIGDVIAEDLTKEQVIDLVKRCLEYFKENGKKKERTSTFVERVGIDAVKKAVL</sequence>
<dbReference type="GO" id="GO:0046872">
    <property type="term" value="F:metal ion binding"/>
    <property type="evidence" value="ECO:0007669"/>
    <property type="project" value="UniProtKB-KW"/>
</dbReference>
<dbReference type="Proteomes" id="UP001144372">
    <property type="component" value="Unassembled WGS sequence"/>
</dbReference>
<keyword evidence="2" id="KW-0349">Heme</keyword>
<accession>A0A9W6FTC4</accession>
<evidence type="ECO:0000313" key="9">
    <source>
        <dbReference type="EMBL" id="GLI32901.1"/>
    </source>
</evidence>
<organism evidence="9 10">
    <name type="scientific">Desulforhabdus amnigena</name>
    <dbReference type="NCBI Taxonomy" id="40218"/>
    <lineage>
        <taxon>Bacteria</taxon>
        <taxon>Pseudomonadati</taxon>
        <taxon>Thermodesulfobacteriota</taxon>
        <taxon>Syntrophobacteria</taxon>
        <taxon>Syntrophobacterales</taxon>
        <taxon>Syntrophobacteraceae</taxon>
        <taxon>Desulforhabdus</taxon>
    </lineage>
</organism>
<dbReference type="InterPro" id="IPR045854">
    <property type="entry name" value="NO2/SO3_Rdtase_4Fe4S_sf"/>
</dbReference>
<dbReference type="PRINTS" id="PR00397">
    <property type="entry name" value="SIROHAEM"/>
</dbReference>
<keyword evidence="10" id="KW-1185">Reference proteome</keyword>
<dbReference type="Gene3D" id="3.30.413.10">
    <property type="entry name" value="Sulfite Reductase Hemoprotein, domain 1"/>
    <property type="match status" value="1"/>
</dbReference>
<evidence type="ECO:0000256" key="5">
    <source>
        <dbReference type="ARBA" id="ARBA00023004"/>
    </source>
</evidence>
<dbReference type="RefSeq" id="WP_281791924.1">
    <property type="nucleotide sequence ID" value="NZ_BSDR01000001.1"/>
</dbReference>
<keyword evidence="5" id="KW-0408">Iron</keyword>
<evidence type="ECO:0000256" key="3">
    <source>
        <dbReference type="ARBA" id="ARBA00022723"/>
    </source>
</evidence>
<evidence type="ECO:0000256" key="6">
    <source>
        <dbReference type="ARBA" id="ARBA00023014"/>
    </source>
</evidence>
<dbReference type="Pfam" id="PF03460">
    <property type="entry name" value="NIR_SIR_ferr"/>
    <property type="match status" value="1"/>
</dbReference>
<protein>
    <submittedName>
        <fullName evidence="9">Sulfite reductase, assimilatory-type</fullName>
    </submittedName>
</protein>
<dbReference type="AlphaFoldDB" id="A0A9W6FTC4"/>
<dbReference type="PROSITE" id="PS00365">
    <property type="entry name" value="NIR_SIR"/>
    <property type="match status" value="1"/>
</dbReference>
<dbReference type="GO" id="GO:0020037">
    <property type="term" value="F:heme binding"/>
    <property type="evidence" value="ECO:0007669"/>
    <property type="project" value="InterPro"/>
</dbReference>
<evidence type="ECO:0000259" key="8">
    <source>
        <dbReference type="Pfam" id="PF03460"/>
    </source>
</evidence>
<dbReference type="PIRSF" id="PIRSF037487">
    <property type="entry name" value="Sulfite_red_assimil"/>
    <property type="match status" value="1"/>
</dbReference>
<dbReference type="GO" id="GO:0051539">
    <property type="term" value="F:4 iron, 4 sulfur cluster binding"/>
    <property type="evidence" value="ECO:0007669"/>
    <property type="project" value="UniProtKB-KW"/>
</dbReference>
<keyword evidence="1" id="KW-0004">4Fe-4S</keyword>
<reference evidence="9" key="1">
    <citation type="submission" date="2022-12" db="EMBL/GenBank/DDBJ databases">
        <title>Reference genome sequencing for broad-spectrum identification of bacterial and archaeal isolates by mass spectrometry.</title>
        <authorList>
            <person name="Sekiguchi Y."/>
            <person name="Tourlousse D.M."/>
        </authorList>
    </citation>
    <scope>NUCLEOTIDE SEQUENCE</scope>
    <source>
        <strain evidence="9">ASRB1</strain>
    </source>
</reference>
<comment type="caution">
    <text evidence="9">The sequence shown here is derived from an EMBL/GenBank/DDBJ whole genome shotgun (WGS) entry which is preliminary data.</text>
</comment>
<dbReference type="PANTHER" id="PTHR43809">
    <property type="entry name" value="NITRITE REDUCTASE (NADH) LARGE SUBUNIT"/>
    <property type="match status" value="1"/>
</dbReference>
<dbReference type="InterPro" id="IPR005117">
    <property type="entry name" value="NiRdtase/SiRdtase_haem-b_fer"/>
</dbReference>
<evidence type="ECO:0000259" key="7">
    <source>
        <dbReference type="Pfam" id="PF01077"/>
    </source>
</evidence>
<dbReference type="Pfam" id="PF01077">
    <property type="entry name" value="NIR_SIR"/>
    <property type="match status" value="1"/>
</dbReference>
<dbReference type="PANTHER" id="PTHR43809:SF1">
    <property type="entry name" value="NITRITE REDUCTASE (NADH) LARGE SUBUNIT"/>
    <property type="match status" value="1"/>
</dbReference>
<name>A0A9W6FTC4_9BACT</name>
<dbReference type="InterPro" id="IPR006066">
    <property type="entry name" value="NO2/SO3_Rdtase_FeS/sirohaem_BS"/>
</dbReference>
<keyword evidence="4" id="KW-0560">Oxidoreductase</keyword>
<dbReference type="InterPro" id="IPR036136">
    <property type="entry name" value="Nit/Sulf_reduc_fer-like_dom_sf"/>
</dbReference>
<gene>
    <name evidence="9" type="ORF">DAMNIGENAA_03340</name>
</gene>